<dbReference type="InterPro" id="IPR037143">
    <property type="entry name" value="4-PPantetheinyl_Trfase_dom_sf"/>
</dbReference>
<feature type="compositionally biased region" description="Gly residues" evidence="3">
    <location>
        <begin position="267"/>
        <end position="276"/>
    </location>
</feature>
<comment type="caution">
    <text evidence="5">The sequence shown here is derived from an EMBL/GenBank/DDBJ whole genome shotgun (WGS) entry which is preliminary data.</text>
</comment>
<evidence type="ECO:0000256" key="3">
    <source>
        <dbReference type="SAM" id="MobiDB-lite"/>
    </source>
</evidence>
<evidence type="ECO:0000256" key="2">
    <source>
        <dbReference type="ARBA" id="ARBA00022679"/>
    </source>
</evidence>
<evidence type="ECO:0000256" key="1">
    <source>
        <dbReference type="ARBA" id="ARBA00010990"/>
    </source>
</evidence>
<proteinExistence type="inferred from homology"/>
<evidence type="ECO:0000259" key="4">
    <source>
        <dbReference type="Pfam" id="PF01648"/>
    </source>
</evidence>
<dbReference type="InterPro" id="IPR050559">
    <property type="entry name" value="P-Pant_transferase_sf"/>
</dbReference>
<sequence length="325" mass="33169">MPGLPTSHLTASVTVWCAPPTSSLPGQEAWLSADEASKASRFRRAVDRDRFVTGRLLIRAVLGERLHRAPEDVDIRLGARKGATPGRPYVDPGPSFSIAHAGSWVLVAVVDPAAGPSLPGTAATAVPGAGRDVGAGVDVGVDVESTAPARAHLTELLDAVPPGERPAHGWDAESFTRSWVRREAVLKAVGTGLLAPRDDLLLSPADRPAGVVCSGGLLPAPGLLVVQDLELPVARPSPSADQDVTLGGRERHPRRSGASPSADGDRGAGAGADRGAGAGEGATYLAAVALRSERGPAALGSVRVADGATLLARHGVTARTVLDLP</sequence>
<dbReference type="Pfam" id="PF01648">
    <property type="entry name" value="ACPS"/>
    <property type="match status" value="1"/>
</dbReference>
<dbReference type="RefSeq" id="WP_191789518.1">
    <property type="nucleotide sequence ID" value="NZ_JACSQE010000003.1"/>
</dbReference>
<dbReference type="SUPFAM" id="SSF56214">
    <property type="entry name" value="4'-phosphopantetheinyl transferase"/>
    <property type="match status" value="2"/>
</dbReference>
<dbReference type="PANTHER" id="PTHR12215">
    <property type="entry name" value="PHOSPHOPANTETHEINE TRANSFERASE"/>
    <property type="match status" value="1"/>
</dbReference>
<name>A0ABR8UZ34_9CELL</name>
<gene>
    <name evidence="5" type="ORF">H9640_04365</name>
</gene>
<dbReference type="PANTHER" id="PTHR12215:SF10">
    <property type="entry name" value="L-AMINOADIPATE-SEMIALDEHYDE DEHYDROGENASE-PHOSPHOPANTETHEINYL TRANSFERASE"/>
    <property type="match status" value="1"/>
</dbReference>
<feature type="region of interest" description="Disordered" evidence="3">
    <location>
        <begin position="235"/>
        <end position="276"/>
    </location>
</feature>
<keyword evidence="2" id="KW-0808">Transferase</keyword>
<protein>
    <recommendedName>
        <fullName evidence="4">4'-phosphopantetheinyl transferase domain-containing protein</fullName>
    </recommendedName>
</protein>
<dbReference type="Proteomes" id="UP000633601">
    <property type="component" value="Unassembled WGS sequence"/>
</dbReference>
<dbReference type="InterPro" id="IPR008278">
    <property type="entry name" value="4-PPantetheinyl_Trfase_dom"/>
</dbReference>
<accession>A0ABR8UZ34</accession>
<organism evidence="5 6">
    <name type="scientific">Oerskovia gallyi</name>
    <dbReference type="NCBI Taxonomy" id="2762226"/>
    <lineage>
        <taxon>Bacteria</taxon>
        <taxon>Bacillati</taxon>
        <taxon>Actinomycetota</taxon>
        <taxon>Actinomycetes</taxon>
        <taxon>Micrococcales</taxon>
        <taxon>Cellulomonadaceae</taxon>
        <taxon>Oerskovia</taxon>
    </lineage>
</organism>
<dbReference type="Gene3D" id="3.90.470.20">
    <property type="entry name" value="4'-phosphopantetheinyl transferase domain"/>
    <property type="match status" value="2"/>
</dbReference>
<evidence type="ECO:0000313" key="5">
    <source>
        <dbReference type="EMBL" id="MBD7997784.1"/>
    </source>
</evidence>
<reference evidence="5 6" key="1">
    <citation type="submission" date="2020-08" db="EMBL/GenBank/DDBJ databases">
        <title>A Genomic Blueprint of the Chicken Gut Microbiome.</title>
        <authorList>
            <person name="Gilroy R."/>
            <person name="Ravi A."/>
            <person name="Getino M."/>
            <person name="Pursley I."/>
            <person name="Horton D.L."/>
            <person name="Alikhan N.-F."/>
            <person name="Baker D."/>
            <person name="Gharbi K."/>
            <person name="Hall N."/>
            <person name="Watson M."/>
            <person name="Adriaenssens E.M."/>
            <person name="Foster-Nyarko E."/>
            <person name="Jarju S."/>
            <person name="Secka A."/>
            <person name="Antonio M."/>
            <person name="Oren A."/>
            <person name="Chaudhuri R."/>
            <person name="La Ragione R.M."/>
            <person name="Hildebrand F."/>
            <person name="Pallen M.J."/>
        </authorList>
    </citation>
    <scope>NUCLEOTIDE SEQUENCE [LARGE SCALE GENOMIC DNA]</scope>
    <source>
        <strain evidence="5 6">Sa2CUA8</strain>
    </source>
</reference>
<dbReference type="EMBL" id="JACSQE010000003">
    <property type="protein sequence ID" value="MBD7997784.1"/>
    <property type="molecule type" value="Genomic_DNA"/>
</dbReference>
<feature type="domain" description="4'-phosphopantetheinyl transferase" evidence="4">
    <location>
        <begin position="139"/>
        <end position="199"/>
    </location>
</feature>
<comment type="similarity">
    <text evidence="1">Belongs to the P-Pant transferase superfamily. Gsp/Sfp/HetI/AcpT family.</text>
</comment>
<evidence type="ECO:0000313" key="6">
    <source>
        <dbReference type="Proteomes" id="UP000633601"/>
    </source>
</evidence>
<keyword evidence="6" id="KW-1185">Reference proteome</keyword>